<evidence type="ECO:0000313" key="2">
    <source>
        <dbReference type="EMBL" id="EGE07556.1"/>
    </source>
</evidence>
<feature type="compositionally biased region" description="Polar residues" evidence="1">
    <location>
        <begin position="76"/>
        <end position="86"/>
    </location>
</feature>
<organism evidence="2 3">
    <name type="scientific">Trichophyton equinum (strain ATCC MYA-4606 / CBS 127.97)</name>
    <name type="common">Horse ringworm fungus</name>
    <dbReference type="NCBI Taxonomy" id="559882"/>
    <lineage>
        <taxon>Eukaryota</taxon>
        <taxon>Fungi</taxon>
        <taxon>Dikarya</taxon>
        <taxon>Ascomycota</taxon>
        <taxon>Pezizomycotina</taxon>
        <taxon>Eurotiomycetes</taxon>
        <taxon>Eurotiomycetidae</taxon>
        <taxon>Onygenales</taxon>
        <taxon>Arthrodermataceae</taxon>
        <taxon>Trichophyton</taxon>
    </lineage>
</organism>
<keyword evidence="3" id="KW-1185">Reference proteome</keyword>
<dbReference type="EMBL" id="DS995762">
    <property type="protein sequence ID" value="EGE07556.1"/>
    <property type="molecule type" value="Genomic_DNA"/>
</dbReference>
<reference evidence="3" key="1">
    <citation type="journal article" date="2012" name="MBio">
        <title>Comparative genome analysis of Trichophyton rubrum and related dermatophytes reveals candidate genes involved in infection.</title>
        <authorList>
            <person name="Martinez D.A."/>
            <person name="Oliver B.G."/>
            <person name="Graeser Y."/>
            <person name="Goldberg J.M."/>
            <person name="Li W."/>
            <person name="Martinez-Rossi N.M."/>
            <person name="Monod M."/>
            <person name="Shelest E."/>
            <person name="Barton R.C."/>
            <person name="Birch E."/>
            <person name="Brakhage A.A."/>
            <person name="Chen Z."/>
            <person name="Gurr S.J."/>
            <person name="Heiman D."/>
            <person name="Heitman J."/>
            <person name="Kosti I."/>
            <person name="Rossi A."/>
            <person name="Saif S."/>
            <person name="Samalova M."/>
            <person name="Saunders C.W."/>
            <person name="Shea T."/>
            <person name="Summerbell R.C."/>
            <person name="Xu J."/>
            <person name="Young S."/>
            <person name="Zeng Q."/>
            <person name="Birren B.W."/>
            <person name="Cuomo C.A."/>
            <person name="White T.C."/>
        </authorList>
    </citation>
    <scope>NUCLEOTIDE SEQUENCE [LARGE SCALE GENOMIC DNA]</scope>
    <source>
        <strain evidence="3">ATCC MYA-4606 / CBS 127.97</strain>
    </source>
</reference>
<dbReference type="Proteomes" id="UP000009169">
    <property type="component" value="Unassembled WGS sequence"/>
</dbReference>
<protein>
    <submittedName>
        <fullName evidence="2">Uncharacterized protein</fullName>
    </submittedName>
</protein>
<evidence type="ECO:0000313" key="3">
    <source>
        <dbReference type="Proteomes" id="UP000009169"/>
    </source>
</evidence>
<dbReference type="VEuPathDB" id="FungiDB:TEQG_06470"/>
<evidence type="ECO:0000256" key="1">
    <source>
        <dbReference type="SAM" id="MobiDB-lite"/>
    </source>
</evidence>
<dbReference type="AlphaFoldDB" id="F2Q0D1"/>
<sequence length="133" mass="14717">MTIKAGTDARERLEIQFWRPLEEQLTQIIAVLQCIGCSSARNPEHPEATTIYNLWLRSMASMCGRDGRTGRDRQEASQPASQPCSSCTPMRISLRNTYPGRSYRPALLVSFLPVVACGEEGVGGCKREPSRAS</sequence>
<dbReference type="HOGENOM" id="CLU_1908175_0_0_1"/>
<proteinExistence type="predicted"/>
<feature type="compositionally biased region" description="Basic and acidic residues" evidence="1">
    <location>
        <begin position="65"/>
        <end position="75"/>
    </location>
</feature>
<accession>F2Q0D1</accession>
<gene>
    <name evidence="2" type="ORF">TEQG_06470</name>
</gene>
<name>F2Q0D1_TRIEC</name>
<feature type="region of interest" description="Disordered" evidence="1">
    <location>
        <begin position="65"/>
        <end position="86"/>
    </location>
</feature>